<reference evidence="1 2" key="1">
    <citation type="submission" date="2014-04" db="EMBL/GenBank/DDBJ databases">
        <authorList>
            <consortium name="DOE Joint Genome Institute"/>
            <person name="Kuo A."/>
            <person name="Zuccaro A."/>
            <person name="Kohler A."/>
            <person name="Nagy L.G."/>
            <person name="Floudas D."/>
            <person name="Copeland A."/>
            <person name="Barry K.W."/>
            <person name="Cichocki N."/>
            <person name="Veneault-Fourrey C."/>
            <person name="LaButti K."/>
            <person name="Lindquist E.A."/>
            <person name="Lipzen A."/>
            <person name="Lundell T."/>
            <person name="Morin E."/>
            <person name="Murat C."/>
            <person name="Sun H."/>
            <person name="Tunlid A."/>
            <person name="Henrissat B."/>
            <person name="Grigoriev I.V."/>
            <person name="Hibbett D.S."/>
            <person name="Martin F."/>
            <person name="Nordberg H.P."/>
            <person name="Cantor M.N."/>
            <person name="Hua S.X."/>
        </authorList>
    </citation>
    <scope>NUCLEOTIDE SEQUENCE [LARGE SCALE GENOMIC DNA]</scope>
    <source>
        <strain evidence="1 2">MAFF 305830</strain>
    </source>
</reference>
<evidence type="ECO:0000313" key="2">
    <source>
        <dbReference type="Proteomes" id="UP000054097"/>
    </source>
</evidence>
<protein>
    <submittedName>
        <fullName evidence="1">Uncharacterized protein</fullName>
    </submittedName>
</protein>
<dbReference type="HOGENOM" id="CLU_2265369_0_0_1"/>
<organism evidence="1 2">
    <name type="scientific">Serendipita vermifera MAFF 305830</name>
    <dbReference type="NCBI Taxonomy" id="933852"/>
    <lineage>
        <taxon>Eukaryota</taxon>
        <taxon>Fungi</taxon>
        <taxon>Dikarya</taxon>
        <taxon>Basidiomycota</taxon>
        <taxon>Agaricomycotina</taxon>
        <taxon>Agaricomycetes</taxon>
        <taxon>Sebacinales</taxon>
        <taxon>Serendipitaceae</taxon>
        <taxon>Serendipita</taxon>
    </lineage>
</organism>
<gene>
    <name evidence="1" type="ORF">M408DRAFT_86444</name>
</gene>
<reference evidence="2" key="2">
    <citation type="submission" date="2015-01" db="EMBL/GenBank/DDBJ databases">
        <title>Evolutionary Origins and Diversification of the Mycorrhizal Mutualists.</title>
        <authorList>
            <consortium name="DOE Joint Genome Institute"/>
            <consortium name="Mycorrhizal Genomics Consortium"/>
            <person name="Kohler A."/>
            <person name="Kuo A."/>
            <person name="Nagy L.G."/>
            <person name="Floudas D."/>
            <person name="Copeland A."/>
            <person name="Barry K.W."/>
            <person name="Cichocki N."/>
            <person name="Veneault-Fourrey C."/>
            <person name="LaButti K."/>
            <person name="Lindquist E.A."/>
            <person name="Lipzen A."/>
            <person name="Lundell T."/>
            <person name="Morin E."/>
            <person name="Murat C."/>
            <person name="Riley R."/>
            <person name="Ohm R."/>
            <person name="Sun H."/>
            <person name="Tunlid A."/>
            <person name="Henrissat B."/>
            <person name="Grigoriev I.V."/>
            <person name="Hibbett D.S."/>
            <person name="Martin F."/>
        </authorList>
    </citation>
    <scope>NUCLEOTIDE SEQUENCE [LARGE SCALE GENOMIC DNA]</scope>
    <source>
        <strain evidence="2">MAFF 305830</strain>
    </source>
</reference>
<evidence type="ECO:0000313" key="1">
    <source>
        <dbReference type="EMBL" id="KIM33858.1"/>
    </source>
</evidence>
<dbReference type="AlphaFoldDB" id="A0A0C2X6Y3"/>
<sequence length="103" mass="11835">MVRPVQASMRLLDSLLYINACECYLQVKKRRNLGTCYSSTIILDTSCMHVGPKNYHTLVGSNEALKQKTKEWVQRGLELNLQCKFTRGRCRLVPFLLWRASAA</sequence>
<dbReference type="Proteomes" id="UP000054097">
    <property type="component" value="Unassembled WGS sequence"/>
</dbReference>
<name>A0A0C2X6Y3_SERVB</name>
<proteinExistence type="predicted"/>
<dbReference type="EMBL" id="KN824277">
    <property type="protein sequence ID" value="KIM33858.1"/>
    <property type="molecule type" value="Genomic_DNA"/>
</dbReference>
<accession>A0A0C2X6Y3</accession>
<keyword evidence="2" id="KW-1185">Reference proteome</keyword>